<dbReference type="CDD" id="cd00038">
    <property type="entry name" value="CAP_ED"/>
    <property type="match status" value="1"/>
</dbReference>
<evidence type="ECO:0000313" key="6">
    <source>
        <dbReference type="EMBL" id="KRW99020.1"/>
    </source>
</evidence>
<keyword evidence="7" id="KW-1185">Reference proteome</keyword>
<dbReference type="InParanoid" id="A0A0V0Q9V8"/>
<dbReference type="GO" id="GO:0003676">
    <property type="term" value="F:nucleic acid binding"/>
    <property type="evidence" value="ECO:0007669"/>
    <property type="project" value="InterPro"/>
</dbReference>
<dbReference type="GO" id="GO:0008270">
    <property type="term" value="F:zinc ion binding"/>
    <property type="evidence" value="ECO:0007669"/>
    <property type="project" value="UniProtKB-KW"/>
</dbReference>
<keyword evidence="3" id="KW-1133">Transmembrane helix</keyword>
<dbReference type="GO" id="GO:0003254">
    <property type="term" value="P:regulation of membrane depolarization"/>
    <property type="evidence" value="ECO:0007669"/>
    <property type="project" value="TreeGrafter"/>
</dbReference>
<evidence type="ECO:0000313" key="7">
    <source>
        <dbReference type="Proteomes" id="UP000054937"/>
    </source>
</evidence>
<dbReference type="InterPro" id="IPR051413">
    <property type="entry name" value="K/Na_HCN_channel"/>
</dbReference>
<dbReference type="SUPFAM" id="SSF51206">
    <property type="entry name" value="cAMP-binding domain-like"/>
    <property type="match status" value="1"/>
</dbReference>
<feature type="domain" description="CCHC-type" evidence="5">
    <location>
        <begin position="531"/>
        <end position="547"/>
    </location>
</feature>
<dbReference type="Gene3D" id="1.10.287.630">
    <property type="entry name" value="Helix hairpin bin"/>
    <property type="match status" value="1"/>
</dbReference>
<dbReference type="EMBL" id="LDAU01000223">
    <property type="protein sequence ID" value="KRW99020.1"/>
    <property type="molecule type" value="Genomic_DNA"/>
</dbReference>
<dbReference type="InterPro" id="IPR018490">
    <property type="entry name" value="cNMP-bd_dom_sf"/>
</dbReference>
<dbReference type="Pfam" id="PF00027">
    <property type="entry name" value="cNMP_binding"/>
    <property type="match status" value="1"/>
</dbReference>
<dbReference type="GO" id="GO:0098855">
    <property type="term" value="C:HCN channel complex"/>
    <property type="evidence" value="ECO:0007669"/>
    <property type="project" value="TreeGrafter"/>
</dbReference>
<dbReference type="OrthoDB" id="292483at2759"/>
<organism evidence="6 7">
    <name type="scientific">Pseudocohnilembus persalinus</name>
    <name type="common">Ciliate</name>
    <dbReference type="NCBI Taxonomy" id="266149"/>
    <lineage>
        <taxon>Eukaryota</taxon>
        <taxon>Sar</taxon>
        <taxon>Alveolata</taxon>
        <taxon>Ciliophora</taxon>
        <taxon>Intramacronucleata</taxon>
        <taxon>Oligohymenophorea</taxon>
        <taxon>Scuticociliatia</taxon>
        <taxon>Philasterida</taxon>
        <taxon>Pseudocohnilembidae</taxon>
        <taxon>Pseudocohnilembus</taxon>
    </lineage>
</organism>
<dbReference type="GO" id="GO:0005249">
    <property type="term" value="F:voltage-gated potassium channel activity"/>
    <property type="evidence" value="ECO:0007669"/>
    <property type="project" value="TreeGrafter"/>
</dbReference>
<dbReference type="PANTHER" id="PTHR45689">
    <property type="entry name" value="I[[H]] CHANNEL, ISOFORM E"/>
    <property type="match status" value="1"/>
</dbReference>
<gene>
    <name evidence="6" type="ORF">PPERSA_11621</name>
</gene>
<sequence length="886" mass="104853">MLNKDLLQNSSMEKKILSYDTNQQQSFSNRKTTNKPQIDNTLLDIDPQFDDSFHVFQNSKSWDKSYFGQIQQFKNSEVNNSKHELISKNKNGSKNNLSEKNQSDSILGIIIYKILTSCPIIQPNQTFKIVSDCWNSYWVIFRMFFTTIRLFFFFNKMRDSVDIVKSYTLLTINCSFLFDMYLSIHTGYYDRGVIILDRKKIALRYLKKNNFTQQVSDWWPLVKLIINVIGLAHIVGCIYFMLGLIQGQIMNDDDSWLVKSNLIDKAWFIQYLNSIYWSFSTMVSIMILLMTGIFGYVLNTIGMILSDIEKKTQQSKLDRQMLNRYMKKKKLPEKLKEKLSLYLDYIQSQKKERNDKEEIKVLSFMSDELQREVLQEINQENIKKFEQIYKNFSELTLNETLLMIKEDDFSQGANIFQQGVNQSESEKEEPCYIYLLSKGIVELYYEQSNGNQINSFVVSEVQVGEVFGNYEFFTGQSRFINARAKEASSVLKISRKQFMEVVSKNDQDYQKFNMLSHQLQFMKTSQYNQHKCYVCNEEGHFPTQCQKIFLVMEPKAVIYDYNNYQYQIKRQKFERNESFYRQYNSLGDQQHVQEIWEIYLMENYENEAQELISNYMKQQYIEMSMSIQLQQIQEENDDESMNTQQFNQIQQNQLGVQNSNMKFIKNSTLLGAQKQHLRQNIGQKSKNRLQNHHLNFNDPNHCEKSNMVFQSNIMYIPNSIEKKEGLQRSVYQHKIKGHNILGQSTIQGDKGRSIQRSKNNTSDFSSIINLDGQQQIDQQQDQQKKIQDEIDKQFQLARFDKLKNWNIFLTHNNFETIKQQNGMVQYFKQDIFHDGMDENNKDNFSNQIKKNDNSKNKSELRKKTLFLQGKNNGILRPSLSPKKIIK</sequence>
<feature type="transmembrane region" description="Helical" evidence="3">
    <location>
        <begin position="134"/>
        <end position="154"/>
    </location>
</feature>
<dbReference type="SUPFAM" id="SSF57756">
    <property type="entry name" value="Retrovirus zinc finger-like domains"/>
    <property type="match status" value="1"/>
</dbReference>
<evidence type="ECO:0000256" key="3">
    <source>
        <dbReference type="SAM" id="Phobius"/>
    </source>
</evidence>
<feature type="transmembrane region" description="Helical" evidence="3">
    <location>
        <begin position="275"/>
        <end position="298"/>
    </location>
</feature>
<dbReference type="InterPro" id="IPR036875">
    <property type="entry name" value="Znf_CCHC_sf"/>
</dbReference>
<feature type="region of interest" description="Disordered" evidence="2">
    <location>
        <begin position="838"/>
        <end position="857"/>
    </location>
</feature>
<dbReference type="InterPro" id="IPR000595">
    <property type="entry name" value="cNMP-bd_dom"/>
</dbReference>
<dbReference type="PANTHER" id="PTHR45689:SF5">
    <property type="entry name" value="I[[H]] CHANNEL, ISOFORM E"/>
    <property type="match status" value="1"/>
</dbReference>
<accession>A0A0V0Q9V8</accession>
<reference evidence="6 7" key="1">
    <citation type="journal article" date="2015" name="Sci. Rep.">
        <title>Genome of the facultative scuticociliatosis pathogen Pseudocohnilembus persalinus provides insight into its virulence through horizontal gene transfer.</title>
        <authorList>
            <person name="Xiong J."/>
            <person name="Wang G."/>
            <person name="Cheng J."/>
            <person name="Tian M."/>
            <person name="Pan X."/>
            <person name="Warren A."/>
            <person name="Jiang C."/>
            <person name="Yuan D."/>
            <person name="Miao W."/>
        </authorList>
    </citation>
    <scope>NUCLEOTIDE SEQUENCE [LARGE SCALE GENOMIC DNA]</scope>
    <source>
        <strain evidence="6">36N120E</strain>
    </source>
</reference>
<feature type="compositionally biased region" description="Polar residues" evidence="2">
    <location>
        <begin position="754"/>
        <end position="765"/>
    </location>
</feature>
<evidence type="ECO:0000259" key="4">
    <source>
        <dbReference type="PROSITE" id="PS50042"/>
    </source>
</evidence>
<dbReference type="Proteomes" id="UP000054937">
    <property type="component" value="Unassembled WGS sequence"/>
</dbReference>
<dbReference type="PROSITE" id="PS50042">
    <property type="entry name" value="CNMP_BINDING_3"/>
    <property type="match status" value="1"/>
</dbReference>
<evidence type="ECO:0000259" key="5">
    <source>
        <dbReference type="PROSITE" id="PS50158"/>
    </source>
</evidence>
<keyword evidence="3" id="KW-0812">Transmembrane</keyword>
<protein>
    <submittedName>
        <fullName evidence="6">Zinc finger, CCHC-type</fullName>
    </submittedName>
</protein>
<dbReference type="GO" id="GO:0035725">
    <property type="term" value="P:sodium ion transmembrane transport"/>
    <property type="evidence" value="ECO:0007669"/>
    <property type="project" value="TreeGrafter"/>
</dbReference>
<proteinExistence type="predicted"/>
<dbReference type="InterPro" id="IPR001878">
    <property type="entry name" value="Znf_CCHC"/>
</dbReference>
<dbReference type="SUPFAM" id="SSF81324">
    <property type="entry name" value="Voltage-gated potassium channels"/>
    <property type="match status" value="1"/>
</dbReference>
<dbReference type="OMA" id="FFEQENT"/>
<feature type="region of interest" description="Disordered" evidence="2">
    <location>
        <begin position="19"/>
        <end position="38"/>
    </location>
</feature>
<feature type="transmembrane region" description="Helical" evidence="3">
    <location>
        <begin position="224"/>
        <end position="245"/>
    </location>
</feature>
<dbReference type="AlphaFoldDB" id="A0A0V0Q9V8"/>
<dbReference type="PROSITE" id="PS50158">
    <property type="entry name" value="ZF_CCHC"/>
    <property type="match status" value="1"/>
</dbReference>
<dbReference type="Gene3D" id="2.60.120.10">
    <property type="entry name" value="Jelly Rolls"/>
    <property type="match status" value="1"/>
</dbReference>
<feature type="region of interest" description="Disordered" evidence="2">
    <location>
        <begin position="743"/>
        <end position="765"/>
    </location>
</feature>
<evidence type="ECO:0000256" key="2">
    <source>
        <dbReference type="SAM" id="MobiDB-lite"/>
    </source>
</evidence>
<name>A0A0V0Q9V8_PSEPJ</name>
<keyword evidence="3" id="KW-0472">Membrane</keyword>
<feature type="transmembrane region" description="Helical" evidence="3">
    <location>
        <begin position="166"/>
        <end position="184"/>
    </location>
</feature>
<dbReference type="InterPro" id="IPR014710">
    <property type="entry name" value="RmlC-like_jellyroll"/>
</dbReference>
<keyword evidence="1" id="KW-0479">Metal-binding</keyword>
<comment type="caution">
    <text evidence="6">The sequence shown here is derived from an EMBL/GenBank/DDBJ whole genome shotgun (WGS) entry which is preliminary data.</text>
</comment>
<keyword evidence="1" id="KW-0863">Zinc-finger</keyword>
<feature type="domain" description="Cyclic nucleotide-binding" evidence="4">
    <location>
        <begin position="388"/>
        <end position="511"/>
    </location>
</feature>
<evidence type="ECO:0000256" key="1">
    <source>
        <dbReference type="PROSITE-ProRule" id="PRU00047"/>
    </source>
</evidence>
<keyword evidence="1" id="KW-0862">Zinc</keyword>